<keyword evidence="7 8" id="KW-0472">Membrane</keyword>
<organism evidence="9 10">
    <name type="scientific">Brevibacterium paucivorans</name>
    <dbReference type="NCBI Taxonomy" id="170994"/>
    <lineage>
        <taxon>Bacteria</taxon>
        <taxon>Bacillati</taxon>
        <taxon>Actinomycetota</taxon>
        <taxon>Actinomycetes</taxon>
        <taxon>Micrococcales</taxon>
        <taxon>Brevibacteriaceae</taxon>
        <taxon>Brevibacterium</taxon>
    </lineage>
</organism>
<dbReference type="GO" id="GO:0005886">
    <property type="term" value="C:plasma membrane"/>
    <property type="evidence" value="ECO:0007669"/>
    <property type="project" value="UniProtKB-SubCell"/>
</dbReference>
<comment type="subcellular location">
    <subcellularLocation>
        <location evidence="1">Cell membrane</location>
        <topology evidence="1">Multi-pass membrane protein</topology>
    </subcellularLocation>
</comment>
<protein>
    <recommendedName>
        <fullName evidence="11">Glycosyltransferase RgtA/B/C/D-like domain-containing protein</fullName>
    </recommendedName>
</protein>
<feature type="transmembrane region" description="Helical" evidence="8">
    <location>
        <begin position="401"/>
        <end position="417"/>
    </location>
</feature>
<evidence type="ECO:0000256" key="4">
    <source>
        <dbReference type="ARBA" id="ARBA00022679"/>
    </source>
</evidence>
<dbReference type="PANTHER" id="PTHR33908:SF11">
    <property type="entry name" value="MEMBRANE PROTEIN"/>
    <property type="match status" value="1"/>
</dbReference>
<evidence type="ECO:0000313" key="9">
    <source>
        <dbReference type="EMBL" id="PMD05191.1"/>
    </source>
</evidence>
<feature type="transmembrane region" description="Helical" evidence="8">
    <location>
        <begin position="158"/>
        <end position="174"/>
    </location>
</feature>
<feature type="transmembrane region" description="Helical" evidence="8">
    <location>
        <begin position="82"/>
        <end position="101"/>
    </location>
</feature>
<name>A0A2N6VM18_9MICO</name>
<keyword evidence="5 8" id="KW-0812">Transmembrane</keyword>
<dbReference type="PANTHER" id="PTHR33908">
    <property type="entry name" value="MANNOSYLTRANSFERASE YKCB-RELATED"/>
    <property type="match status" value="1"/>
</dbReference>
<feature type="transmembrane region" description="Helical" evidence="8">
    <location>
        <begin position="180"/>
        <end position="197"/>
    </location>
</feature>
<evidence type="ECO:0000256" key="8">
    <source>
        <dbReference type="SAM" id="Phobius"/>
    </source>
</evidence>
<evidence type="ECO:0000256" key="6">
    <source>
        <dbReference type="ARBA" id="ARBA00022989"/>
    </source>
</evidence>
<sequence>MTKVMSLSKHNKVLLWDVGLLLLCLAIATVTFLGFYPGRAEHDISEQAKQMLGMKNLSDWHPPIVAILWRGLYAVTGKLGSLLAFQLGIYFLAVFLLAVFAHRILKSKWASLAMIAISVSPWAYSQLNTLWKDTIMAAALLLATGCLALLVPKKKKTYWFVLPAVALLIFATLVRKNAVVAVVPMCVFLAWRLVPGIRWRVERISRQKLNRKIRVRKSVLATLICVVAVASVTSAALCADAGIARHWKVQPTHQVYQVILDDVMFSVPESELNGSAVPQELKDKINETRPKCYEKGEPYDAYWNCYGKGIAGGAYSPIDNRDELKHLWLNHVITHPMRYLEYRWSVYKFYLTTSQLEYNPNRLFGTAKKVGFVKGNKRFESIVFSYIHEWAKKDIAFVFKPWFWLLAGALVSICAWWSGRSRAFALMLTGSAFLYIFAYFPVVPANHFRYTYWPALAVSVAFIAVVAGAVKAWKDRHERAGALHAARDDKPERRVLESSSAR</sequence>
<evidence type="ECO:0000256" key="7">
    <source>
        <dbReference type="ARBA" id="ARBA00023136"/>
    </source>
</evidence>
<feature type="transmembrane region" description="Helical" evidence="8">
    <location>
        <begin position="424"/>
        <end position="444"/>
    </location>
</feature>
<keyword evidence="6 8" id="KW-1133">Transmembrane helix</keyword>
<comment type="caution">
    <text evidence="9">The sequence shown here is derived from an EMBL/GenBank/DDBJ whole genome shotgun (WGS) entry which is preliminary data.</text>
</comment>
<dbReference type="RefSeq" id="WP_102239132.1">
    <property type="nucleotide sequence ID" value="NZ_PNHK01000003.1"/>
</dbReference>
<dbReference type="InterPro" id="IPR050297">
    <property type="entry name" value="LipidA_mod_glycosyltrf_83"/>
</dbReference>
<dbReference type="GO" id="GO:0009103">
    <property type="term" value="P:lipopolysaccharide biosynthetic process"/>
    <property type="evidence" value="ECO:0007669"/>
    <property type="project" value="UniProtKB-ARBA"/>
</dbReference>
<feature type="transmembrane region" description="Helical" evidence="8">
    <location>
        <begin position="130"/>
        <end position="151"/>
    </location>
</feature>
<evidence type="ECO:0000256" key="5">
    <source>
        <dbReference type="ARBA" id="ARBA00022692"/>
    </source>
</evidence>
<feature type="transmembrane region" description="Helical" evidence="8">
    <location>
        <begin position="218"/>
        <end position="237"/>
    </location>
</feature>
<feature type="transmembrane region" description="Helical" evidence="8">
    <location>
        <begin position="13"/>
        <end position="36"/>
    </location>
</feature>
<dbReference type="Proteomes" id="UP000235598">
    <property type="component" value="Unassembled WGS sequence"/>
</dbReference>
<dbReference type="AlphaFoldDB" id="A0A2N6VM18"/>
<proteinExistence type="predicted"/>
<accession>A0A2N6VM18</accession>
<keyword evidence="3" id="KW-0328">Glycosyltransferase</keyword>
<evidence type="ECO:0000256" key="1">
    <source>
        <dbReference type="ARBA" id="ARBA00004651"/>
    </source>
</evidence>
<feature type="transmembrane region" description="Helical" evidence="8">
    <location>
        <begin position="108"/>
        <end position="124"/>
    </location>
</feature>
<evidence type="ECO:0000256" key="2">
    <source>
        <dbReference type="ARBA" id="ARBA00022475"/>
    </source>
</evidence>
<keyword evidence="2" id="KW-1003">Cell membrane</keyword>
<reference evidence="9 10" key="1">
    <citation type="submission" date="2017-09" db="EMBL/GenBank/DDBJ databases">
        <title>Bacterial strain isolated from the female urinary microbiota.</title>
        <authorList>
            <person name="Thomas-White K."/>
            <person name="Kumar N."/>
            <person name="Forster S."/>
            <person name="Putonti C."/>
            <person name="Lawley T."/>
            <person name="Wolfe A.J."/>
        </authorList>
    </citation>
    <scope>NUCLEOTIDE SEQUENCE [LARGE SCALE GENOMIC DNA]</scope>
    <source>
        <strain evidence="9 10">UMB1301</strain>
    </source>
</reference>
<keyword evidence="4" id="KW-0808">Transferase</keyword>
<dbReference type="OrthoDB" id="8914130at2"/>
<evidence type="ECO:0000313" key="10">
    <source>
        <dbReference type="Proteomes" id="UP000235598"/>
    </source>
</evidence>
<dbReference type="GO" id="GO:0016763">
    <property type="term" value="F:pentosyltransferase activity"/>
    <property type="evidence" value="ECO:0007669"/>
    <property type="project" value="TreeGrafter"/>
</dbReference>
<feature type="transmembrane region" description="Helical" evidence="8">
    <location>
        <begin position="450"/>
        <end position="470"/>
    </location>
</feature>
<dbReference type="EMBL" id="PNHK01000003">
    <property type="protein sequence ID" value="PMD05191.1"/>
    <property type="molecule type" value="Genomic_DNA"/>
</dbReference>
<evidence type="ECO:0000256" key="3">
    <source>
        <dbReference type="ARBA" id="ARBA00022676"/>
    </source>
</evidence>
<gene>
    <name evidence="9" type="ORF">CJ199_08895</name>
</gene>
<evidence type="ECO:0008006" key="11">
    <source>
        <dbReference type="Google" id="ProtNLM"/>
    </source>
</evidence>